<dbReference type="RefSeq" id="WP_249513270.1">
    <property type="nucleotide sequence ID" value="NZ_CP093365.1"/>
</dbReference>
<dbReference type="InterPro" id="IPR036259">
    <property type="entry name" value="MFS_trans_sf"/>
</dbReference>
<dbReference type="Pfam" id="PF07690">
    <property type="entry name" value="MFS_1"/>
    <property type="match status" value="1"/>
</dbReference>
<proteinExistence type="predicted"/>
<feature type="domain" description="Major facilitator superfamily (MFS) profile" evidence="7">
    <location>
        <begin position="5"/>
        <end position="388"/>
    </location>
</feature>
<feature type="transmembrane region" description="Helical" evidence="6">
    <location>
        <begin position="244"/>
        <end position="264"/>
    </location>
</feature>
<dbReference type="PROSITE" id="PS50850">
    <property type="entry name" value="MFS"/>
    <property type="match status" value="1"/>
</dbReference>
<comment type="subcellular location">
    <subcellularLocation>
        <location evidence="1">Cell membrane</location>
        <topology evidence="1">Multi-pass membrane protein</topology>
    </subcellularLocation>
</comment>
<dbReference type="Proteomes" id="UP000831947">
    <property type="component" value="Chromosome"/>
</dbReference>
<evidence type="ECO:0000256" key="2">
    <source>
        <dbReference type="ARBA" id="ARBA00022448"/>
    </source>
</evidence>
<feature type="transmembrane region" description="Helical" evidence="6">
    <location>
        <begin position="5"/>
        <end position="24"/>
    </location>
</feature>
<feature type="transmembrane region" description="Helical" evidence="6">
    <location>
        <begin position="132"/>
        <end position="153"/>
    </location>
</feature>
<dbReference type="InterPro" id="IPR001958">
    <property type="entry name" value="Tet-R_TetA/multi-R_MdtG-like"/>
</dbReference>
<reference evidence="8 9" key="1">
    <citation type="journal article" date="2022" name="Int. J. Syst. Evol. Microbiol.">
        <title>Apilactobacillus apisilvae sp. nov., Nicolia spurrieriana gen. nov. sp. nov., Bombilactobacillus folatiphilus sp. nov. and Bombilactobacillus thymidiniphilus sp. nov., four new lactic acid bacterial isolates from stingless bees Tetragonula carbonaria and Austroplebeia australis.</title>
        <authorList>
            <person name="Oliphant S.A."/>
            <person name="Watson-Haigh N.S."/>
            <person name="Sumby K.M."/>
            <person name="Gardner J."/>
            <person name="Groom S."/>
            <person name="Jiranek V."/>
        </authorList>
    </citation>
    <scope>NUCLEOTIDE SEQUENCE [LARGE SCALE GENOMIC DNA]</scope>
    <source>
        <strain evidence="8 9">SG4_A1</strain>
    </source>
</reference>
<keyword evidence="4 6" id="KW-1133">Transmembrane helix</keyword>
<feature type="transmembrane region" description="Helical" evidence="6">
    <location>
        <begin position="201"/>
        <end position="224"/>
    </location>
</feature>
<evidence type="ECO:0000256" key="4">
    <source>
        <dbReference type="ARBA" id="ARBA00022989"/>
    </source>
</evidence>
<feature type="transmembrane region" description="Helical" evidence="6">
    <location>
        <begin position="297"/>
        <end position="320"/>
    </location>
</feature>
<feature type="transmembrane region" description="Helical" evidence="6">
    <location>
        <begin position="271"/>
        <end position="291"/>
    </location>
</feature>
<evidence type="ECO:0000256" key="5">
    <source>
        <dbReference type="ARBA" id="ARBA00023136"/>
    </source>
</evidence>
<feature type="transmembrane region" description="Helical" evidence="6">
    <location>
        <begin position="340"/>
        <end position="356"/>
    </location>
</feature>
<dbReference type="Gene3D" id="1.20.1250.20">
    <property type="entry name" value="MFS general substrate transporter like domains"/>
    <property type="match status" value="1"/>
</dbReference>
<dbReference type="PRINTS" id="PR01035">
    <property type="entry name" value="TCRTETA"/>
</dbReference>
<evidence type="ECO:0000313" key="9">
    <source>
        <dbReference type="Proteomes" id="UP000831947"/>
    </source>
</evidence>
<dbReference type="InterPro" id="IPR011701">
    <property type="entry name" value="MFS"/>
</dbReference>
<feature type="transmembrane region" description="Helical" evidence="6">
    <location>
        <begin position="75"/>
        <end position="92"/>
    </location>
</feature>
<keyword evidence="5 6" id="KW-0472">Membrane</keyword>
<evidence type="ECO:0000256" key="1">
    <source>
        <dbReference type="ARBA" id="ARBA00004651"/>
    </source>
</evidence>
<feature type="transmembrane region" description="Helical" evidence="6">
    <location>
        <begin position="98"/>
        <end position="120"/>
    </location>
</feature>
<name>A0ABY4PEC6_9LACO</name>
<protein>
    <submittedName>
        <fullName evidence="8">MFS transporter</fullName>
    </submittedName>
</protein>
<dbReference type="SUPFAM" id="SSF103473">
    <property type="entry name" value="MFS general substrate transporter"/>
    <property type="match status" value="1"/>
</dbReference>
<evidence type="ECO:0000259" key="7">
    <source>
        <dbReference type="PROSITE" id="PS50850"/>
    </source>
</evidence>
<dbReference type="InterPro" id="IPR020846">
    <property type="entry name" value="MFS_dom"/>
</dbReference>
<evidence type="ECO:0000256" key="3">
    <source>
        <dbReference type="ARBA" id="ARBA00022692"/>
    </source>
</evidence>
<feature type="transmembrane region" description="Helical" evidence="6">
    <location>
        <begin position="362"/>
        <end position="383"/>
    </location>
</feature>
<evidence type="ECO:0000256" key="6">
    <source>
        <dbReference type="SAM" id="Phobius"/>
    </source>
</evidence>
<dbReference type="InterPro" id="IPR052524">
    <property type="entry name" value="MFS_Cyanate_Porter"/>
</dbReference>
<dbReference type="PANTHER" id="PTHR23523">
    <property type="match status" value="1"/>
</dbReference>
<dbReference type="PANTHER" id="PTHR23523:SF2">
    <property type="entry name" value="2-NITROIMIDAZOLE TRANSPORTER"/>
    <property type="match status" value="1"/>
</dbReference>
<keyword evidence="9" id="KW-1185">Reference proteome</keyword>
<dbReference type="EMBL" id="CP093365">
    <property type="protein sequence ID" value="UQS84086.1"/>
    <property type="molecule type" value="Genomic_DNA"/>
</dbReference>
<sequence>MKKKYYAWMSVGIILIAANLRLPITMIPPILPWLHQAIGLPNSLSGLLTTIPLLMFAILSPFIARWGTRKGNTKVLFVTLLILVIGSYLRAIPSSCVLILGTVLVGMGISGGNVLLPAVIQEYFPAKATLLTSLYTFTMGFVAAFGTGVAAPLVKATNLTITILVIACISLLSFLVWAYVYHGVPKERTYAGVKQPKASSISHYSLTWLVTFCFGTQSLLYYSLLTVLPSFWTSNHFSTGTSSLLATVFQLSGMPMSLLTPILASTKKGMYATSVGVGGIYAAGAILLPIFHANFVVNLVLAILMGMASATAFSLCIVFFQKKTAHVQQTAQLSGVAQSAGYLFAAIGPALSVYVYHQINNWAPIFMVYAILSVFLLIAAVIVTRKAKMQ</sequence>
<accession>A0ABY4PEC6</accession>
<keyword evidence="3 6" id="KW-0812">Transmembrane</keyword>
<feature type="transmembrane region" description="Helical" evidence="6">
    <location>
        <begin position="159"/>
        <end position="180"/>
    </location>
</feature>
<gene>
    <name evidence="8" type="ORF">MOO47_02730</name>
</gene>
<feature type="transmembrane region" description="Helical" evidence="6">
    <location>
        <begin position="44"/>
        <end position="63"/>
    </location>
</feature>
<organism evidence="8 9">
    <name type="scientific">Bombilactobacillus thymidiniphilus</name>
    <dbReference type="NCBI Taxonomy" id="2923363"/>
    <lineage>
        <taxon>Bacteria</taxon>
        <taxon>Bacillati</taxon>
        <taxon>Bacillota</taxon>
        <taxon>Bacilli</taxon>
        <taxon>Lactobacillales</taxon>
        <taxon>Lactobacillaceae</taxon>
        <taxon>Bombilactobacillus</taxon>
    </lineage>
</organism>
<keyword evidence="2" id="KW-0813">Transport</keyword>
<evidence type="ECO:0000313" key="8">
    <source>
        <dbReference type="EMBL" id="UQS84086.1"/>
    </source>
</evidence>